<evidence type="ECO:0000313" key="3">
    <source>
        <dbReference type="EMBL" id="MDP5227720.1"/>
    </source>
</evidence>
<dbReference type="EC" id="2.3.-.-" evidence="3"/>
<dbReference type="GO" id="GO:0016746">
    <property type="term" value="F:acyltransferase activity"/>
    <property type="evidence" value="ECO:0007669"/>
    <property type="project" value="UniProtKB-KW"/>
</dbReference>
<keyword evidence="1" id="KW-0472">Membrane</keyword>
<gene>
    <name evidence="3" type="ORF">Q9R02_11190</name>
</gene>
<keyword evidence="3" id="KW-0808">Transferase</keyword>
<dbReference type="InterPro" id="IPR050879">
    <property type="entry name" value="Acyltransferase_3"/>
</dbReference>
<dbReference type="PANTHER" id="PTHR23028">
    <property type="entry name" value="ACETYLTRANSFERASE"/>
    <property type="match status" value="1"/>
</dbReference>
<dbReference type="RefSeq" id="WP_305996775.1">
    <property type="nucleotide sequence ID" value="NZ_JAVALS010000007.1"/>
</dbReference>
<name>A0ABT9IRM4_9MICC</name>
<evidence type="ECO:0000259" key="2">
    <source>
        <dbReference type="Pfam" id="PF01757"/>
    </source>
</evidence>
<feature type="transmembrane region" description="Helical" evidence="1">
    <location>
        <begin position="134"/>
        <end position="154"/>
    </location>
</feature>
<feature type="transmembrane region" description="Helical" evidence="1">
    <location>
        <begin position="255"/>
        <end position="275"/>
    </location>
</feature>
<comment type="caution">
    <text evidence="3">The sequence shown here is derived from an EMBL/GenBank/DDBJ whole genome shotgun (WGS) entry which is preliminary data.</text>
</comment>
<evidence type="ECO:0000256" key="1">
    <source>
        <dbReference type="SAM" id="Phobius"/>
    </source>
</evidence>
<proteinExistence type="predicted"/>
<dbReference type="InterPro" id="IPR002656">
    <property type="entry name" value="Acyl_transf_3_dom"/>
</dbReference>
<keyword evidence="1" id="KW-0812">Transmembrane</keyword>
<keyword evidence="3" id="KW-0012">Acyltransferase</keyword>
<feature type="transmembrane region" description="Helical" evidence="1">
    <location>
        <begin position="44"/>
        <end position="65"/>
    </location>
</feature>
<dbReference type="PANTHER" id="PTHR23028:SF53">
    <property type="entry name" value="ACYL_TRANSF_3 DOMAIN-CONTAINING PROTEIN"/>
    <property type="match status" value="1"/>
</dbReference>
<keyword evidence="1" id="KW-1133">Transmembrane helix</keyword>
<reference evidence="3 4" key="1">
    <citation type="submission" date="2023-08" db="EMBL/GenBank/DDBJ databases">
        <title>Arthrobacter horti sp. nov., isolated from forest soil.</title>
        <authorList>
            <person name="Park M."/>
        </authorList>
    </citation>
    <scope>NUCLEOTIDE SEQUENCE [LARGE SCALE GENOMIC DNA]</scope>
    <source>
        <strain evidence="3 4">YJM1</strain>
    </source>
</reference>
<feature type="transmembrane region" description="Helical" evidence="1">
    <location>
        <begin position="229"/>
        <end position="249"/>
    </location>
</feature>
<feature type="transmembrane region" description="Helical" evidence="1">
    <location>
        <begin position="12"/>
        <end position="32"/>
    </location>
</feature>
<feature type="transmembrane region" description="Helical" evidence="1">
    <location>
        <begin position="166"/>
        <end position="188"/>
    </location>
</feature>
<keyword evidence="4" id="KW-1185">Reference proteome</keyword>
<feature type="domain" description="Acyltransferase 3" evidence="2">
    <location>
        <begin position="10"/>
        <end position="329"/>
    </location>
</feature>
<dbReference type="EMBL" id="JAVALS010000007">
    <property type="protein sequence ID" value="MDP5227720.1"/>
    <property type="molecule type" value="Genomic_DNA"/>
</dbReference>
<feature type="transmembrane region" description="Helical" evidence="1">
    <location>
        <begin position="311"/>
        <end position="331"/>
    </location>
</feature>
<feature type="transmembrane region" description="Helical" evidence="1">
    <location>
        <begin position="200"/>
        <end position="222"/>
    </location>
</feature>
<organism evidence="3 4">
    <name type="scientific">Arthrobacter horti</name>
    <dbReference type="NCBI Taxonomy" id="3068273"/>
    <lineage>
        <taxon>Bacteria</taxon>
        <taxon>Bacillati</taxon>
        <taxon>Actinomycetota</taxon>
        <taxon>Actinomycetes</taxon>
        <taxon>Micrococcales</taxon>
        <taxon>Micrococcaceae</taxon>
        <taxon>Arthrobacter</taxon>
    </lineage>
</organism>
<accession>A0ABT9IRM4</accession>
<dbReference type="Pfam" id="PF01757">
    <property type="entry name" value="Acyl_transf_3"/>
    <property type="match status" value="1"/>
</dbReference>
<dbReference type="Proteomes" id="UP001232725">
    <property type="component" value="Unassembled WGS sequence"/>
</dbReference>
<feature type="transmembrane region" description="Helical" evidence="1">
    <location>
        <begin position="86"/>
        <end position="103"/>
    </location>
</feature>
<evidence type="ECO:0000313" key="4">
    <source>
        <dbReference type="Proteomes" id="UP001232725"/>
    </source>
</evidence>
<feature type="transmembrane region" description="Helical" evidence="1">
    <location>
        <begin position="287"/>
        <end position="305"/>
    </location>
</feature>
<protein>
    <submittedName>
        <fullName evidence="3">Acyltransferase</fullName>
        <ecNumber evidence="3">2.3.-.-</ecNumber>
    </submittedName>
</protein>
<sequence length="360" mass="39778">MNTRGRGRYLELDGLRGIAALAVVVGHFTYTYDTVYPGDPSSNLQFTWGNFGVELFFMISGYVILMTADNVSRAADFAVSRVSRLYPTYWIALAVSVVVAWFVKIPGVPLDPVTILVNLSMVQRWFLVKDVNDAFWTLAVEMQFYVLVFLLLVFMKSRLRDKAVTLVLSIWLVVATLVTGWIVLRHGIGVGNGLPRLDKLILNGTLAEYGPLFCVGILAYRFRQGRGRFWLVPAAQVLAVATGAAVWGWRYGLGVLAVCIAFSVVVAFRSVPLLRWHPIQFFGKISYSLYVIHVVVGYALIHLFVQGIGRVPAESVALIVVVAAAVILNRVGEVRLSGALKSVLKRKLAPSGKHSVHTRP</sequence>